<reference evidence="1 2" key="1">
    <citation type="submission" date="2024-01" db="EMBL/GenBank/DDBJ databases">
        <title>The genomes of 5 underutilized Papilionoideae crops provide insights into root nodulation and disease resistance.</title>
        <authorList>
            <person name="Yuan L."/>
        </authorList>
    </citation>
    <scope>NUCLEOTIDE SEQUENCE [LARGE SCALE GENOMIC DNA]</scope>
    <source>
        <strain evidence="1">LY-2023</strain>
        <tissue evidence="1">Leaf</tissue>
    </source>
</reference>
<dbReference type="SUPFAM" id="SSF53756">
    <property type="entry name" value="UDP-Glycosyltransferase/glycogen phosphorylase"/>
    <property type="match status" value="1"/>
</dbReference>
<evidence type="ECO:0000313" key="2">
    <source>
        <dbReference type="Proteomes" id="UP001359559"/>
    </source>
</evidence>
<organism evidence="1 2">
    <name type="scientific">Clitoria ternatea</name>
    <name type="common">Butterfly pea</name>
    <dbReference type="NCBI Taxonomy" id="43366"/>
    <lineage>
        <taxon>Eukaryota</taxon>
        <taxon>Viridiplantae</taxon>
        <taxon>Streptophyta</taxon>
        <taxon>Embryophyta</taxon>
        <taxon>Tracheophyta</taxon>
        <taxon>Spermatophyta</taxon>
        <taxon>Magnoliopsida</taxon>
        <taxon>eudicotyledons</taxon>
        <taxon>Gunneridae</taxon>
        <taxon>Pentapetalae</taxon>
        <taxon>rosids</taxon>
        <taxon>fabids</taxon>
        <taxon>Fabales</taxon>
        <taxon>Fabaceae</taxon>
        <taxon>Papilionoideae</taxon>
        <taxon>50 kb inversion clade</taxon>
        <taxon>NPAAA clade</taxon>
        <taxon>indigoferoid/millettioid clade</taxon>
        <taxon>Phaseoleae</taxon>
        <taxon>Clitoria</taxon>
    </lineage>
</organism>
<keyword evidence="2" id="KW-1185">Reference proteome</keyword>
<accession>A0AAN9K4R1</accession>
<dbReference type="Gene3D" id="3.40.50.2000">
    <property type="entry name" value="Glycogen Phosphorylase B"/>
    <property type="match status" value="1"/>
</dbReference>
<evidence type="ECO:0000313" key="1">
    <source>
        <dbReference type="EMBL" id="KAK7309838.1"/>
    </source>
</evidence>
<proteinExistence type="predicted"/>
<name>A0AAN9K4R1_CLITE</name>
<protein>
    <submittedName>
        <fullName evidence="1">Uncharacterized protein</fullName>
    </submittedName>
</protein>
<gene>
    <name evidence="1" type="ORF">RJT34_06901</name>
</gene>
<sequence>MSEFKEDRKVDREDEEGLDEILGIELTERMKEKGLVVKEWVDQRGILGHKAAGRGAWNKWEGERLVKGEEIGEAIKEMVNNESLVMKAAQVKGAAMKAIGVGGEYEVTLKTLIEELKRNAKNI</sequence>
<dbReference type="EMBL" id="JAYKXN010000002">
    <property type="protein sequence ID" value="KAK7309838.1"/>
    <property type="molecule type" value="Genomic_DNA"/>
</dbReference>
<comment type="caution">
    <text evidence="1">The sequence shown here is derived from an EMBL/GenBank/DDBJ whole genome shotgun (WGS) entry which is preliminary data.</text>
</comment>
<dbReference type="AlphaFoldDB" id="A0AAN9K4R1"/>
<dbReference type="Proteomes" id="UP001359559">
    <property type="component" value="Unassembled WGS sequence"/>
</dbReference>